<keyword evidence="2" id="KW-1185">Reference proteome</keyword>
<name>A0A0X8X5Z4_9SPHI</name>
<evidence type="ECO:0000313" key="2">
    <source>
        <dbReference type="Proteomes" id="UP000218263"/>
    </source>
</evidence>
<dbReference type="InterPro" id="IPR018756">
    <property type="entry name" value="DUF2314"/>
</dbReference>
<sequence length="141" mass="16501">MFGFFKKKQSNEDQSSKIASIEKGDATLEEFKKRAQQDLQYLIDFMNEHEQNDELFQYAVKTNFIEEGNSEHMWVQVYKFNDGKFTGRLANEPRTVKLLKYGDYVSVAREDVEDWVLQDHLTHTKVGGFSSGYIRNKSKQS</sequence>
<accession>A0A0X8X5Z4</accession>
<dbReference type="EMBL" id="AP017313">
    <property type="protein sequence ID" value="BAU56249.1"/>
    <property type="molecule type" value="Genomic_DNA"/>
</dbReference>
<dbReference type="AlphaFoldDB" id="A0A0X8X5Z4"/>
<protein>
    <submittedName>
        <fullName evidence="1">Uncharacterized protein</fullName>
    </submittedName>
</protein>
<dbReference type="Proteomes" id="UP000218263">
    <property type="component" value="Chromosome"/>
</dbReference>
<dbReference type="RefSeq" id="WP_096354933.1">
    <property type="nucleotide sequence ID" value="NZ_AP017313.1"/>
</dbReference>
<dbReference type="KEGG" id="mgot:MgSA37_04446"/>
<dbReference type="OrthoDB" id="793622at2"/>
<gene>
    <name evidence="1" type="ORF">MgSA37_04446</name>
</gene>
<reference evidence="1 2" key="1">
    <citation type="submission" date="2015-12" db="EMBL/GenBank/DDBJ databases">
        <title>Genome sequence of Mucilaginibacter gotjawali.</title>
        <authorList>
            <person name="Lee J.S."/>
            <person name="Lee K.C."/>
            <person name="Kim K.K."/>
            <person name="Lee B.W."/>
        </authorList>
    </citation>
    <scope>NUCLEOTIDE SEQUENCE [LARGE SCALE GENOMIC DNA]</scope>
    <source>
        <strain evidence="1 2">SA3-7</strain>
    </source>
</reference>
<evidence type="ECO:0000313" key="1">
    <source>
        <dbReference type="EMBL" id="BAU56249.1"/>
    </source>
</evidence>
<organism evidence="1 2">
    <name type="scientific">Mucilaginibacter gotjawali</name>
    <dbReference type="NCBI Taxonomy" id="1550579"/>
    <lineage>
        <taxon>Bacteria</taxon>
        <taxon>Pseudomonadati</taxon>
        <taxon>Bacteroidota</taxon>
        <taxon>Sphingobacteriia</taxon>
        <taxon>Sphingobacteriales</taxon>
        <taxon>Sphingobacteriaceae</taxon>
        <taxon>Mucilaginibacter</taxon>
    </lineage>
</organism>
<proteinExistence type="predicted"/>
<dbReference type="Pfam" id="PF10077">
    <property type="entry name" value="DUF2314"/>
    <property type="match status" value="1"/>
</dbReference>